<reference evidence="2" key="2">
    <citation type="submission" date="2025-09" db="UniProtKB">
        <authorList>
            <consortium name="Ensembl"/>
        </authorList>
    </citation>
    <scope>IDENTIFICATION</scope>
</reference>
<dbReference type="GeneTree" id="ENSGT00440000040163"/>
<dbReference type="Pfam" id="PF17283">
    <property type="entry name" value="Zn_ribbon_SprT"/>
    <property type="match status" value="1"/>
</dbReference>
<proteinExistence type="predicted"/>
<dbReference type="InterPro" id="IPR006640">
    <property type="entry name" value="SprT-like_domain"/>
</dbReference>
<protein>
    <recommendedName>
        <fullName evidence="1">SprT-like domain-containing protein</fullName>
    </recommendedName>
</protein>
<dbReference type="GO" id="GO:0006974">
    <property type="term" value="P:DNA damage response"/>
    <property type="evidence" value="ECO:0007669"/>
    <property type="project" value="UniProtKB-ARBA"/>
</dbReference>
<sequence length="217" mass="25239">YARNFKKCKAQLTASLYKFYNETIFKNKVWWSMLLESNRYGCACTSKTKDEKRTNCYNSVDVCLMHGTERLRDTLVHEMCHAATWLINGQRDGHGRLWQLYARTATLVHPELPTVSRCHTYNITFKYRYECTRCKNSIGRHSKSLDTERFVCALCQGRFVLLPPEGRDGTPVTSRALTPFTRFVKEQYGTTRSARPDSSHADIMRILGEQFSKTRLQ</sequence>
<dbReference type="InterPro" id="IPR036910">
    <property type="entry name" value="HMG_box_dom_sf"/>
</dbReference>
<dbReference type="GO" id="GO:0005634">
    <property type="term" value="C:nucleus"/>
    <property type="evidence" value="ECO:0007669"/>
    <property type="project" value="TreeGrafter"/>
</dbReference>
<dbReference type="InterPro" id="IPR035240">
    <property type="entry name" value="SprT_Zn_ribbon"/>
</dbReference>
<organism evidence="2">
    <name type="scientific">Petromyzon marinus</name>
    <name type="common">Sea lamprey</name>
    <dbReference type="NCBI Taxonomy" id="7757"/>
    <lineage>
        <taxon>Eukaryota</taxon>
        <taxon>Metazoa</taxon>
        <taxon>Chordata</taxon>
        <taxon>Craniata</taxon>
        <taxon>Vertebrata</taxon>
        <taxon>Cyclostomata</taxon>
        <taxon>Hyperoartia</taxon>
        <taxon>Petromyzontiformes</taxon>
        <taxon>Petromyzontidae</taxon>
        <taxon>Petromyzon</taxon>
    </lineage>
</organism>
<name>S4RDA1_PETMA</name>
<evidence type="ECO:0000259" key="1">
    <source>
        <dbReference type="SMART" id="SM00731"/>
    </source>
</evidence>
<dbReference type="CDD" id="cd00084">
    <property type="entry name" value="HMG-box_SF"/>
    <property type="match status" value="1"/>
</dbReference>
<dbReference type="Pfam" id="PF10263">
    <property type="entry name" value="SprT-like"/>
    <property type="match status" value="1"/>
</dbReference>
<dbReference type="PANTHER" id="PTHR23099">
    <property type="entry name" value="TRANSCRIPTIONAL REGULATOR"/>
    <property type="match status" value="1"/>
</dbReference>
<reference evidence="2" key="1">
    <citation type="submission" date="2025-08" db="UniProtKB">
        <authorList>
            <consortium name="Ensembl"/>
        </authorList>
    </citation>
    <scope>IDENTIFICATION</scope>
</reference>
<dbReference type="Ensembl" id="ENSPMAT00000003198.1">
    <property type="protein sequence ID" value="ENSPMAP00000003183.1"/>
    <property type="gene ID" value="ENSPMAG00000002918.1"/>
</dbReference>
<dbReference type="PANTHER" id="PTHR23099:SF0">
    <property type="entry name" value="GERM CELL NUCLEAR ACIDIC PROTEIN"/>
    <property type="match status" value="1"/>
</dbReference>
<accession>S4RDA1</accession>
<dbReference type="SMART" id="SM00731">
    <property type="entry name" value="SprT"/>
    <property type="match status" value="1"/>
</dbReference>
<dbReference type="SUPFAM" id="SSF47095">
    <property type="entry name" value="HMG-box"/>
    <property type="match status" value="1"/>
</dbReference>
<dbReference type="AlphaFoldDB" id="S4RDA1"/>
<evidence type="ECO:0000313" key="2">
    <source>
        <dbReference type="Ensembl" id="ENSPMAP00000003183.1"/>
    </source>
</evidence>
<feature type="domain" description="SprT-like" evidence="1">
    <location>
        <begin position="10"/>
        <end position="162"/>
    </location>
</feature>